<name>A0A835GX91_9MAGN</name>
<dbReference type="PANTHER" id="PTHR47074:SF61">
    <property type="entry name" value="RNASE H TYPE-1 DOMAIN-CONTAINING PROTEIN"/>
    <property type="match status" value="1"/>
</dbReference>
<protein>
    <recommendedName>
        <fullName evidence="1">RNase H type-1 domain-containing protein</fullName>
    </recommendedName>
</protein>
<dbReference type="Gene3D" id="3.30.420.10">
    <property type="entry name" value="Ribonuclease H-like superfamily/Ribonuclease H"/>
    <property type="match status" value="1"/>
</dbReference>
<evidence type="ECO:0000259" key="1">
    <source>
        <dbReference type="Pfam" id="PF13456"/>
    </source>
</evidence>
<dbReference type="InterPro" id="IPR002156">
    <property type="entry name" value="RNaseH_domain"/>
</dbReference>
<dbReference type="InterPro" id="IPR044730">
    <property type="entry name" value="RNase_H-like_dom_plant"/>
</dbReference>
<comment type="caution">
    <text evidence="2">The sequence shown here is derived from an EMBL/GenBank/DDBJ whole genome shotgun (WGS) entry which is preliminary data.</text>
</comment>
<organism evidence="2 3">
    <name type="scientific">Coptis chinensis</name>
    <dbReference type="NCBI Taxonomy" id="261450"/>
    <lineage>
        <taxon>Eukaryota</taxon>
        <taxon>Viridiplantae</taxon>
        <taxon>Streptophyta</taxon>
        <taxon>Embryophyta</taxon>
        <taxon>Tracheophyta</taxon>
        <taxon>Spermatophyta</taxon>
        <taxon>Magnoliopsida</taxon>
        <taxon>Ranunculales</taxon>
        <taxon>Ranunculaceae</taxon>
        <taxon>Coptidoideae</taxon>
        <taxon>Coptis</taxon>
    </lineage>
</organism>
<dbReference type="AlphaFoldDB" id="A0A835GX91"/>
<dbReference type="EMBL" id="JADFTS010000009">
    <property type="protein sequence ID" value="KAF9589246.1"/>
    <property type="molecule type" value="Genomic_DNA"/>
</dbReference>
<dbReference type="GO" id="GO:0004523">
    <property type="term" value="F:RNA-DNA hybrid ribonuclease activity"/>
    <property type="evidence" value="ECO:0007669"/>
    <property type="project" value="InterPro"/>
</dbReference>
<dbReference type="GO" id="GO:0003676">
    <property type="term" value="F:nucleic acid binding"/>
    <property type="evidence" value="ECO:0007669"/>
    <property type="project" value="InterPro"/>
</dbReference>
<dbReference type="InterPro" id="IPR036397">
    <property type="entry name" value="RNaseH_sf"/>
</dbReference>
<dbReference type="PANTHER" id="PTHR47074">
    <property type="entry name" value="BNAC02G40300D PROTEIN"/>
    <property type="match status" value="1"/>
</dbReference>
<evidence type="ECO:0000313" key="2">
    <source>
        <dbReference type="EMBL" id="KAF9589246.1"/>
    </source>
</evidence>
<accession>A0A835GX91</accession>
<dbReference type="InterPro" id="IPR012337">
    <property type="entry name" value="RNaseH-like_sf"/>
</dbReference>
<gene>
    <name evidence="2" type="ORF">IFM89_021238</name>
</gene>
<dbReference type="Pfam" id="PF13456">
    <property type="entry name" value="RVT_3"/>
    <property type="match status" value="1"/>
</dbReference>
<feature type="domain" description="RNase H type-1" evidence="1">
    <location>
        <begin position="56"/>
        <end position="129"/>
    </location>
</feature>
<dbReference type="OrthoDB" id="1906820at2759"/>
<keyword evidence="3" id="KW-1185">Reference proteome</keyword>
<reference evidence="2 3" key="1">
    <citation type="submission" date="2020-10" db="EMBL/GenBank/DDBJ databases">
        <title>The Coptis chinensis genome and diversification of protoberbering-type alkaloids.</title>
        <authorList>
            <person name="Wang B."/>
            <person name="Shu S."/>
            <person name="Song C."/>
            <person name="Liu Y."/>
        </authorList>
    </citation>
    <scope>NUCLEOTIDE SEQUENCE [LARGE SCALE GENOMIC DNA]</scope>
    <source>
        <strain evidence="2">HL-2020</strain>
        <tissue evidence="2">Leaf</tissue>
    </source>
</reference>
<dbReference type="SUPFAM" id="SSF53098">
    <property type="entry name" value="Ribonuclease H-like"/>
    <property type="match status" value="1"/>
</dbReference>
<evidence type="ECO:0000313" key="3">
    <source>
        <dbReference type="Proteomes" id="UP000631114"/>
    </source>
</evidence>
<sequence length="140" mass="15493">MPSQQSVLHQAYSTYQDWNLAFPEEDDIPYIMEDDTNPTTSDLSWIKPPPGWVKLNFDASFNRESSHACLAVVGRNSEGFFLGGTVSKVKATSPSEAEVLAAELAVMFAMQKQWKEAILEGDAKTIIQAYGDIVEASSWT</sequence>
<dbReference type="InterPro" id="IPR052929">
    <property type="entry name" value="RNase_H-like_EbsB-rel"/>
</dbReference>
<proteinExistence type="predicted"/>
<dbReference type="Proteomes" id="UP000631114">
    <property type="component" value="Unassembled WGS sequence"/>
</dbReference>
<dbReference type="CDD" id="cd06222">
    <property type="entry name" value="RNase_H_like"/>
    <property type="match status" value="1"/>
</dbReference>